<reference evidence="1 2" key="1">
    <citation type="journal article" date="2017" name="Antonie Van Leeuwenhoek">
        <title>Rhizobium rhizosphaerae sp. nov., a novel species isolated from rice rhizosphere.</title>
        <authorList>
            <person name="Zhao J.J."/>
            <person name="Zhang J."/>
            <person name="Zhang R.J."/>
            <person name="Zhang C.W."/>
            <person name="Yin H.Q."/>
            <person name="Zhang X.X."/>
        </authorList>
    </citation>
    <scope>NUCLEOTIDE SEQUENCE [LARGE SCALE GENOMIC DNA]</scope>
    <source>
        <strain evidence="1 2">KMM 241</strain>
    </source>
</reference>
<evidence type="ECO:0008006" key="3">
    <source>
        <dbReference type="Google" id="ProtNLM"/>
    </source>
</evidence>
<dbReference type="eggNOG" id="ENOG5033G90">
    <property type="taxonomic scope" value="Bacteria"/>
</dbReference>
<evidence type="ECO:0000313" key="2">
    <source>
        <dbReference type="Proteomes" id="UP000006263"/>
    </source>
</evidence>
<protein>
    <recommendedName>
        <fullName evidence="3">DUF115 domain-containing protein</fullName>
    </recommendedName>
</protein>
<accession>K6Z3F3</accession>
<sequence length="330" mass="38243">MTDLHFKTKAYRYYAPALYKIKRLFSLFLGYIWRLNDQQKKELVDYYWDKYLAQKFYQEVPFYPGKKFDLKNVKRSSDTIFILGCGASINDLSKSDWAIVNQHDSIGVNYFYAHSFRPTFHMIELGQSPKSLACINKHLLADQTRNKEKIFMQIRHVMRRKSGKLCDKNGNLYLYSPSIPKSTCPTLIKKIVARWYGESGKLMHHASNLDCTVHFAYQAGYKNIMLLGVDLNNNKYFWDVMNTEHKSIKEIKAATLDDYNMSNFDINPLAKHATADKQSATKNTALTVLEYLAIVNKEVFIPAEINFATCSPNSLLREHFAYVSLNTISQ</sequence>
<organism evidence="1 2">
    <name type="scientific">Paraglaciecola mesophila KMM 241</name>
    <dbReference type="NCBI Taxonomy" id="1128912"/>
    <lineage>
        <taxon>Bacteria</taxon>
        <taxon>Pseudomonadati</taxon>
        <taxon>Pseudomonadota</taxon>
        <taxon>Gammaproteobacteria</taxon>
        <taxon>Alteromonadales</taxon>
        <taxon>Alteromonadaceae</taxon>
        <taxon>Paraglaciecola</taxon>
    </lineage>
</organism>
<dbReference type="EMBL" id="BAEP01000054">
    <property type="protein sequence ID" value="GAC24892.1"/>
    <property type="molecule type" value="Genomic_DNA"/>
</dbReference>
<dbReference type="OrthoDB" id="1424584at2"/>
<dbReference type="Gene3D" id="3.90.1480.10">
    <property type="entry name" value="Alpha-2,3-sialyltransferase"/>
    <property type="match status" value="1"/>
</dbReference>
<gene>
    <name evidence="1" type="ORF">GMES_2597</name>
</gene>
<dbReference type="AlphaFoldDB" id="K6Z3F3"/>
<dbReference type="RefSeq" id="WP_006993043.1">
    <property type="nucleotide sequence ID" value="NZ_BAEP01000054.1"/>
</dbReference>
<comment type="caution">
    <text evidence="1">The sequence shown here is derived from an EMBL/GenBank/DDBJ whole genome shotgun (WGS) entry which is preliminary data.</text>
</comment>
<evidence type="ECO:0000313" key="1">
    <source>
        <dbReference type="EMBL" id="GAC24892.1"/>
    </source>
</evidence>
<dbReference type="Proteomes" id="UP000006263">
    <property type="component" value="Unassembled WGS sequence"/>
</dbReference>
<name>K6Z3F3_9ALTE</name>
<proteinExistence type="predicted"/>